<keyword evidence="3" id="KW-1185">Reference proteome</keyword>
<comment type="caution">
    <text evidence="2">The sequence shown here is derived from an EMBL/GenBank/DDBJ whole genome shotgun (WGS) entry which is preliminary data.</text>
</comment>
<dbReference type="AlphaFoldDB" id="A0AAW1TWK1"/>
<protein>
    <submittedName>
        <fullName evidence="2">Uncharacterized protein</fullName>
    </submittedName>
</protein>
<evidence type="ECO:0000256" key="1">
    <source>
        <dbReference type="SAM" id="MobiDB-lite"/>
    </source>
</evidence>
<organism evidence="2 3">
    <name type="scientific">Henosepilachna vigintioctopunctata</name>
    <dbReference type="NCBI Taxonomy" id="420089"/>
    <lineage>
        <taxon>Eukaryota</taxon>
        <taxon>Metazoa</taxon>
        <taxon>Ecdysozoa</taxon>
        <taxon>Arthropoda</taxon>
        <taxon>Hexapoda</taxon>
        <taxon>Insecta</taxon>
        <taxon>Pterygota</taxon>
        <taxon>Neoptera</taxon>
        <taxon>Endopterygota</taxon>
        <taxon>Coleoptera</taxon>
        <taxon>Polyphaga</taxon>
        <taxon>Cucujiformia</taxon>
        <taxon>Coccinelloidea</taxon>
        <taxon>Coccinellidae</taxon>
        <taxon>Epilachninae</taxon>
        <taxon>Epilachnini</taxon>
        <taxon>Henosepilachna</taxon>
    </lineage>
</organism>
<feature type="region of interest" description="Disordered" evidence="1">
    <location>
        <begin position="35"/>
        <end position="67"/>
    </location>
</feature>
<evidence type="ECO:0000313" key="2">
    <source>
        <dbReference type="EMBL" id="KAK9872722.1"/>
    </source>
</evidence>
<reference evidence="2 3" key="1">
    <citation type="submission" date="2023-03" db="EMBL/GenBank/DDBJ databases">
        <title>Genome insight into feeding habits of ladybird beetles.</title>
        <authorList>
            <person name="Li H.-S."/>
            <person name="Huang Y.-H."/>
            <person name="Pang H."/>
        </authorList>
    </citation>
    <scope>NUCLEOTIDE SEQUENCE [LARGE SCALE GENOMIC DNA]</scope>
    <source>
        <strain evidence="2">SYSU_2023b</strain>
        <tissue evidence="2">Whole body</tissue>
    </source>
</reference>
<evidence type="ECO:0000313" key="3">
    <source>
        <dbReference type="Proteomes" id="UP001431783"/>
    </source>
</evidence>
<name>A0AAW1TWK1_9CUCU</name>
<proteinExistence type="predicted"/>
<gene>
    <name evidence="2" type="ORF">WA026_019503</name>
</gene>
<dbReference type="EMBL" id="JARQZJ010000013">
    <property type="protein sequence ID" value="KAK9872722.1"/>
    <property type="molecule type" value="Genomic_DNA"/>
</dbReference>
<accession>A0AAW1TWK1</accession>
<dbReference type="Proteomes" id="UP001431783">
    <property type="component" value="Unassembled WGS sequence"/>
</dbReference>
<sequence>MAAEPFLLAEGFSGRGLPALRSVINVVRFTVKKPRINRREPQPGGSTDVPDVSQQPRREASQDGGDPIELIRIGPIYILFMSSDKWPLIFLRACVTLIAHHHTGPCDRAKADRAKAATKCLFPHGLSGHVLTIYGRSAAQIATHV</sequence>